<proteinExistence type="predicted"/>
<evidence type="ECO:0000313" key="4">
    <source>
        <dbReference type="Proteomes" id="UP000306740"/>
    </source>
</evidence>
<dbReference type="EMBL" id="VDFR01000032">
    <property type="protein sequence ID" value="TNC48836.1"/>
    <property type="molecule type" value="Genomic_DNA"/>
</dbReference>
<organism evidence="3 4">
    <name type="scientific">Mumia zhuanghuii</name>
    <dbReference type="NCBI Taxonomy" id="2585211"/>
    <lineage>
        <taxon>Bacteria</taxon>
        <taxon>Bacillati</taxon>
        <taxon>Actinomycetota</taxon>
        <taxon>Actinomycetes</taxon>
        <taxon>Propionibacteriales</taxon>
        <taxon>Nocardioidaceae</taxon>
        <taxon>Mumia</taxon>
    </lineage>
</organism>
<protein>
    <recommendedName>
        <fullName evidence="1">Orc1-like AAA ATPase domain-containing protein</fullName>
    </recommendedName>
</protein>
<dbReference type="InterPro" id="IPR027417">
    <property type="entry name" value="P-loop_NTPase"/>
</dbReference>
<dbReference type="SUPFAM" id="SSF52540">
    <property type="entry name" value="P-loop containing nucleoside triphosphate hydrolases"/>
    <property type="match status" value="1"/>
</dbReference>
<dbReference type="CDD" id="cd00009">
    <property type="entry name" value="AAA"/>
    <property type="match status" value="1"/>
</dbReference>
<accession>A0A5C4MWS9</accession>
<sequence>MGGTAGVLFDRARRRALVGRDGELAQLRAFLEDYGRVLAYLHGPGGVGKSALLEAVVTDAVAAGKRVVTLDCAELDPGSVGFRERLRATCGVVDDAVSHPEPVLALDRFELVEASAGWFWRSFVPALPERSHVLVAGRRPPPASWRTDPAFTAYGLVVPVRNLDPEPAAALVRARGVTDETTVAQVVRGSRGHPLAIVVATDALAAGTVEGGRSSLLSDPDVTATLLGRFLDEGVTPLQRAALHVCGHARRVDRAMLREVLGLGDTEADALLEWIRERPYAESRTEGLTLHDVVRDALDRDLRWRDREAFADLHRRIRRVVVDRMSTASERAQERLAADLLHLHRGNPAAQDLYAFEDLGTLLARPLEPDDVDWVVDAFENEARADAAAYWLQRQPEAWTVFEDVSGRRSGACLTARVDGLDPAAAAADPVTCWGLAALARRRPPEPGEVVLHQIGLDASSPGRIGPVSDQVAAQALRRWRVRDLGWVLVSSTEEDAWAPVWTYIGFERLGACRVHGREVGVWARDFARSPYEEWLEGLGDRELDDTGGGPPPVVAPIALARVDFRDAVRTALKDLADPVRLRRSPLAGSRLVAPGDDVAVSLASRVRRAVAVLAGSPRSAAAARALDRTYLRPSGSQEKAAEVLGLPFSTYRRHLAAGVDRVEEVLWDWELHGVPDGQGSDSKWSGD</sequence>
<dbReference type="RefSeq" id="WP_139105572.1">
    <property type="nucleotide sequence ID" value="NZ_VDFR01000032.1"/>
</dbReference>
<dbReference type="InterPro" id="IPR041664">
    <property type="entry name" value="AAA_16"/>
</dbReference>
<evidence type="ECO:0000313" key="3">
    <source>
        <dbReference type="EMBL" id="TNC48836.1"/>
    </source>
</evidence>
<dbReference type="AlphaFoldDB" id="A0A5C4MWS9"/>
<name>A0A5C4MWS9_9ACTN</name>
<gene>
    <name evidence="3" type="ORF">FHE65_06615</name>
    <name evidence="2" type="ORF">FHE65_29785</name>
</gene>
<evidence type="ECO:0000313" key="2">
    <source>
        <dbReference type="EMBL" id="TNC32998.1"/>
    </source>
</evidence>
<dbReference type="Gene3D" id="3.40.50.300">
    <property type="entry name" value="P-loop containing nucleotide triphosphate hydrolases"/>
    <property type="match status" value="1"/>
</dbReference>
<feature type="domain" description="Orc1-like AAA ATPase" evidence="1">
    <location>
        <begin position="17"/>
        <end position="159"/>
    </location>
</feature>
<dbReference type="OrthoDB" id="5167319at2"/>
<evidence type="ECO:0000259" key="1">
    <source>
        <dbReference type="Pfam" id="PF13191"/>
    </source>
</evidence>
<reference evidence="3 4" key="1">
    <citation type="submission" date="2019-05" db="EMBL/GenBank/DDBJ databases">
        <title>Mumia sp. nov., isolated from the intestinal contents of plateau pika (Ochotona curzoniae) in the Qinghai-Tibet plateau of China.</title>
        <authorList>
            <person name="Tian Z."/>
        </authorList>
    </citation>
    <scope>NUCLEOTIDE SEQUENCE [LARGE SCALE GENOMIC DNA]</scope>
    <source>
        <strain evidence="4">527</strain>
        <strain evidence="3">Z527</strain>
    </source>
</reference>
<dbReference type="Pfam" id="PF13191">
    <property type="entry name" value="AAA_16"/>
    <property type="match status" value="1"/>
</dbReference>
<comment type="caution">
    <text evidence="3">The sequence shown here is derived from an EMBL/GenBank/DDBJ whole genome shotgun (WGS) entry which is preliminary data.</text>
</comment>
<dbReference type="Proteomes" id="UP000306740">
    <property type="component" value="Unassembled WGS sequence"/>
</dbReference>
<dbReference type="EMBL" id="VDFR01000181">
    <property type="protein sequence ID" value="TNC32998.1"/>
    <property type="molecule type" value="Genomic_DNA"/>
</dbReference>